<protein>
    <submittedName>
        <fullName evidence="1">Uncharacterized protein</fullName>
    </submittedName>
</protein>
<dbReference type="EMBL" id="JAVQLW010000001">
    <property type="protein sequence ID" value="MDS9468600.1"/>
    <property type="molecule type" value="Genomic_DNA"/>
</dbReference>
<evidence type="ECO:0000313" key="2">
    <source>
        <dbReference type="Proteomes" id="UP001269144"/>
    </source>
</evidence>
<gene>
    <name evidence="1" type="ORF">RGQ15_13605</name>
</gene>
<reference evidence="2" key="1">
    <citation type="submission" date="2023-07" db="EMBL/GenBank/DDBJ databases">
        <title>Paracoccus sp. MBLB3053 whole genome sequence.</title>
        <authorList>
            <person name="Hwang C.Y."/>
            <person name="Cho E.-S."/>
            <person name="Seo M.-J."/>
        </authorList>
    </citation>
    <scope>NUCLEOTIDE SEQUENCE [LARGE SCALE GENOMIC DNA]</scope>
    <source>
        <strain evidence="2">MBLB3053</strain>
    </source>
</reference>
<name>A0ABU2HVQ3_9RHOB</name>
<sequence>MALTEPYPLAFLNDMLAPIADCQLSLVRYEEQSGSRSGQFWTAQLAPPLWQAAITLGPRRWEEGREINAKVTALGTMKSFLFADPCYAPASGATAGGSVVIGTIATNRTMLSLIGLPAGYRITAGDRFSTTHSGGRYYFGEFVESITANGSGVTGQVAIEPPLPQGVVSGPNVRLDRPLIRLRVPQGSFTSFTFTPGGLATGGSIIGMQKP</sequence>
<proteinExistence type="predicted"/>
<comment type="caution">
    <text evidence="1">The sequence shown here is derived from an EMBL/GenBank/DDBJ whole genome shotgun (WGS) entry which is preliminary data.</text>
</comment>
<keyword evidence="2" id="KW-1185">Reference proteome</keyword>
<dbReference type="Proteomes" id="UP001269144">
    <property type="component" value="Unassembled WGS sequence"/>
</dbReference>
<evidence type="ECO:0000313" key="1">
    <source>
        <dbReference type="EMBL" id="MDS9468600.1"/>
    </source>
</evidence>
<accession>A0ABU2HVQ3</accession>
<dbReference type="RefSeq" id="WP_311160847.1">
    <property type="nucleotide sequence ID" value="NZ_JAVQLW010000001.1"/>
</dbReference>
<organism evidence="1 2">
    <name type="scientific">Paracoccus aurantius</name>
    <dbReference type="NCBI Taxonomy" id="3073814"/>
    <lineage>
        <taxon>Bacteria</taxon>
        <taxon>Pseudomonadati</taxon>
        <taxon>Pseudomonadota</taxon>
        <taxon>Alphaproteobacteria</taxon>
        <taxon>Rhodobacterales</taxon>
        <taxon>Paracoccaceae</taxon>
        <taxon>Paracoccus</taxon>
    </lineage>
</organism>